<reference evidence="7 8" key="1">
    <citation type="submission" date="2017-10" db="EMBL/GenBank/DDBJ databases">
        <title>Bacillus sp. nov., a halophilic bacterium isolated from a Yangshapao Lake.</title>
        <authorList>
            <person name="Wang H."/>
        </authorList>
    </citation>
    <scope>NUCLEOTIDE SEQUENCE [LARGE SCALE GENOMIC DNA]</scope>
    <source>
        <strain evidence="7 8">YSP-3</strain>
    </source>
</reference>
<feature type="transmembrane region" description="Helical" evidence="6">
    <location>
        <begin position="6"/>
        <end position="27"/>
    </location>
</feature>
<evidence type="ECO:0000313" key="7">
    <source>
        <dbReference type="EMBL" id="PYZ97546.1"/>
    </source>
</evidence>
<evidence type="ECO:0000256" key="5">
    <source>
        <dbReference type="ARBA" id="ARBA00023136"/>
    </source>
</evidence>
<dbReference type="AlphaFoldDB" id="A0A2W0H9T7"/>
<evidence type="ECO:0000256" key="3">
    <source>
        <dbReference type="ARBA" id="ARBA00022692"/>
    </source>
</evidence>
<organism evidence="7 8">
    <name type="scientific">Alteribacter lacisalsi</name>
    <dbReference type="NCBI Taxonomy" id="2045244"/>
    <lineage>
        <taxon>Bacteria</taxon>
        <taxon>Bacillati</taxon>
        <taxon>Bacillota</taxon>
        <taxon>Bacilli</taxon>
        <taxon>Bacillales</taxon>
        <taxon>Bacillaceae</taxon>
        <taxon>Alteribacter</taxon>
    </lineage>
</organism>
<accession>A0A2W0H9T7</accession>
<dbReference type="NCBIfam" id="TIGR01732">
    <property type="entry name" value="tiny_TM_bacill"/>
    <property type="match status" value="1"/>
</dbReference>
<sequence length="28" mass="2979">MSHGGYNGFAFIVVIFVLLVIIGCACAY</sequence>
<dbReference type="RefSeq" id="WP_110516732.1">
    <property type="nucleotide sequence ID" value="NZ_PDOF01000001.1"/>
</dbReference>
<dbReference type="EMBL" id="PDOF01000001">
    <property type="protein sequence ID" value="PYZ97546.1"/>
    <property type="molecule type" value="Genomic_DNA"/>
</dbReference>
<protein>
    <submittedName>
        <fullName evidence="7">Sporulation protein YjcZ</fullName>
    </submittedName>
</protein>
<dbReference type="GO" id="GO:0016020">
    <property type="term" value="C:membrane"/>
    <property type="evidence" value="ECO:0007669"/>
    <property type="project" value="UniProtKB-SubCell"/>
</dbReference>
<keyword evidence="4 6" id="KW-1133">Transmembrane helix</keyword>
<keyword evidence="8" id="KW-1185">Reference proteome</keyword>
<evidence type="ECO:0000256" key="4">
    <source>
        <dbReference type="ARBA" id="ARBA00022989"/>
    </source>
</evidence>
<gene>
    <name evidence="7" type="ORF">CR205_02820</name>
</gene>
<dbReference type="Pfam" id="PF09680">
    <property type="entry name" value="YjcZ_2"/>
    <property type="match status" value="1"/>
</dbReference>
<keyword evidence="5 6" id="KW-0472">Membrane</keyword>
<evidence type="ECO:0000256" key="1">
    <source>
        <dbReference type="ARBA" id="ARBA00004167"/>
    </source>
</evidence>
<evidence type="ECO:0000256" key="6">
    <source>
        <dbReference type="SAM" id="Phobius"/>
    </source>
</evidence>
<keyword evidence="3 6" id="KW-0812">Transmembrane</keyword>
<evidence type="ECO:0000313" key="8">
    <source>
        <dbReference type="Proteomes" id="UP000248066"/>
    </source>
</evidence>
<comment type="similarity">
    <text evidence="2">Belongs to the SscA family.</text>
</comment>
<name>A0A2W0H9T7_9BACI</name>
<dbReference type="InterPro" id="IPR010070">
    <property type="entry name" value="YjcZ-like"/>
</dbReference>
<evidence type="ECO:0000256" key="2">
    <source>
        <dbReference type="ARBA" id="ARBA00010221"/>
    </source>
</evidence>
<dbReference type="Proteomes" id="UP000248066">
    <property type="component" value="Unassembled WGS sequence"/>
</dbReference>
<proteinExistence type="inferred from homology"/>
<comment type="subcellular location">
    <subcellularLocation>
        <location evidence="1">Membrane</location>
        <topology evidence="1">Single-pass membrane protein</topology>
    </subcellularLocation>
</comment>
<comment type="caution">
    <text evidence="7">The sequence shown here is derived from an EMBL/GenBank/DDBJ whole genome shotgun (WGS) entry which is preliminary data.</text>
</comment>